<gene>
    <name evidence="1" type="ORF">KC01_LOCUS21678</name>
</gene>
<accession>A0AAV2KR34</accession>
<dbReference type="GO" id="GO:0030041">
    <property type="term" value="P:actin filament polymerization"/>
    <property type="evidence" value="ECO:0007669"/>
    <property type="project" value="TreeGrafter"/>
</dbReference>
<dbReference type="GO" id="GO:0003779">
    <property type="term" value="F:actin binding"/>
    <property type="evidence" value="ECO:0007669"/>
    <property type="project" value="InterPro"/>
</dbReference>
<name>A0AAV2KR34_KNICA</name>
<dbReference type="GO" id="GO:0040038">
    <property type="term" value="P:polar body extrusion after meiotic divisions"/>
    <property type="evidence" value="ECO:0007669"/>
    <property type="project" value="TreeGrafter"/>
</dbReference>
<dbReference type="PANTHER" id="PTHR21345:SF5">
    <property type="entry name" value="PROTEIN SPIRE HOMOLOG 2"/>
    <property type="match status" value="1"/>
</dbReference>
<dbReference type="GO" id="GO:0036089">
    <property type="term" value="P:cleavage furrow formation"/>
    <property type="evidence" value="ECO:0007669"/>
    <property type="project" value="TreeGrafter"/>
</dbReference>
<dbReference type="InterPro" id="IPR029901">
    <property type="entry name" value="Spire"/>
</dbReference>
<sequence>MSFLRRVAGRSLRDREEFSHPVESLALTVDEVINVRRVLVKAEMEKYLQSKELYNNLKRGKVCCCCRVRFPLLSWPSCCLFCKRSVCSACSAKMKIPSKKMAHIPVYAVGFHAAPKDQGHKSQVLKCEHSVCLEEEFPQLYTHGCSLRDVCSDCSNFVADVVWSSRRSLHVLNTPKREPRTDVLSERAQERTQD</sequence>
<evidence type="ECO:0000313" key="1">
    <source>
        <dbReference type="EMBL" id="CAL1592427.1"/>
    </source>
</evidence>
<dbReference type="AlphaFoldDB" id="A0AAV2KR34"/>
<dbReference type="GO" id="GO:0051295">
    <property type="term" value="P:establishment of meiotic spindle localization"/>
    <property type="evidence" value="ECO:0007669"/>
    <property type="project" value="TreeGrafter"/>
</dbReference>
<dbReference type="GO" id="GO:0030659">
    <property type="term" value="C:cytoplasmic vesicle membrane"/>
    <property type="evidence" value="ECO:0007669"/>
    <property type="project" value="TreeGrafter"/>
</dbReference>
<dbReference type="EMBL" id="OZ035824">
    <property type="protein sequence ID" value="CAL1592427.1"/>
    <property type="molecule type" value="Genomic_DNA"/>
</dbReference>
<reference evidence="1 2" key="1">
    <citation type="submission" date="2024-04" db="EMBL/GenBank/DDBJ databases">
        <authorList>
            <person name="Waldvogel A.-M."/>
            <person name="Schoenle A."/>
        </authorList>
    </citation>
    <scope>NUCLEOTIDE SEQUENCE [LARGE SCALE GENOMIC DNA]</scope>
</reference>
<dbReference type="GO" id="GO:0005938">
    <property type="term" value="C:cell cortex"/>
    <property type="evidence" value="ECO:0007669"/>
    <property type="project" value="TreeGrafter"/>
</dbReference>
<dbReference type="PANTHER" id="PTHR21345">
    <property type="entry name" value="SPIRE"/>
    <property type="match status" value="1"/>
</dbReference>
<proteinExistence type="predicted"/>
<dbReference type="GO" id="GO:0051639">
    <property type="term" value="P:actin filament network formation"/>
    <property type="evidence" value="ECO:0007669"/>
    <property type="project" value="TreeGrafter"/>
</dbReference>
<protein>
    <submittedName>
        <fullName evidence="1">Uncharacterized protein</fullName>
    </submittedName>
</protein>
<dbReference type="Proteomes" id="UP001497482">
    <property type="component" value="Chromosome 2"/>
</dbReference>
<dbReference type="GO" id="GO:0045010">
    <property type="term" value="P:actin nucleation"/>
    <property type="evidence" value="ECO:0007669"/>
    <property type="project" value="InterPro"/>
</dbReference>
<keyword evidence="2" id="KW-1185">Reference proteome</keyword>
<dbReference type="GO" id="GO:0008017">
    <property type="term" value="F:microtubule binding"/>
    <property type="evidence" value="ECO:0007669"/>
    <property type="project" value="TreeGrafter"/>
</dbReference>
<evidence type="ECO:0000313" key="2">
    <source>
        <dbReference type="Proteomes" id="UP001497482"/>
    </source>
</evidence>
<dbReference type="GO" id="GO:0048193">
    <property type="term" value="P:Golgi vesicle transport"/>
    <property type="evidence" value="ECO:0007669"/>
    <property type="project" value="TreeGrafter"/>
</dbReference>
<organism evidence="1 2">
    <name type="scientific">Knipowitschia caucasica</name>
    <name type="common">Caucasian dwarf goby</name>
    <name type="synonym">Pomatoschistus caucasicus</name>
    <dbReference type="NCBI Taxonomy" id="637954"/>
    <lineage>
        <taxon>Eukaryota</taxon>
        <taxon>Metazoa</taxon>
        <taxon>Chordata</taxon>
        <taxon>Craniata</taxon>
        <taxon>Vertebrata</taxon>
        <taxon>Euteleostomi</taxon>
        <taxon>Actinopterygii</taxon>
        <taxon>Neopterygii</taxon>
        <taxon>Teleostei</taxon>
        <taxon>Neoteleostei</taxon>
        <taxon>Acanthomorphata</taxon>
        <taxon>Gobiaria</taxon>
        <taxon>Gobiiformes</taxon>
        <taxon>Gobioidei</taxon>
        <taxon>Gobiidae</taxon>
        <taxon>Gobiinae</taxon>
        <taxon>Knipowitschia</taxon>
    </lineage>
</organism>